<protein>
    <submittedName>
        <fullName evidence="1">Uncharacterized protein</fullName>
    </submittedName>
</protein>
<keyword evidence="3" id="KW-1185">Reference proteome</keyword>
<evidence type="ECO:0000313" key="1">
    <source>
        <dbReference type="EMBL" id="GFR10097.1"/>
    </source>
</evidence>
<dbReference type="OrthoDB" id="6467639at2759"/>
<comment type="caution">
    <text evidence="1">The sequence shown here is derived from an EMBL/GenBank/DDBJ whole genome shotgun (WGS) entry which is preliminary data.</text>
</comment>
<dbReference type="EMBL" id="BMAO01018860">
    <property type="protein sequence ID" value="GFR26635.1"/>
    <property type="molecule type" value="Genomic_DNA"/>
</dbReference>
<dbReference type="AlphaFoldDB" id="A0A8X6GS85"/>
<dbReference type="Proteomes" id="UP000887116">
    <property type="component" value="Unassembled WGS sequence"/>
</dbReference>
<sequence length="97" mass="11266">MITGHEFILIILKLEIFQQWVINWEETVPRRFGMLRRSNCLARCKGLPGNHRGLPAQTFTEIWQDPFLLSSASQNGMRPYVIIDHLGGYYHLSPLNL</sequence>
<dbReference type="EMBL" id="BMAO01016643">
    <property type="protein sequence ID" value="GFR10097.1"/>
    <property type="molecule type" value="Genomic_DNA"/>
</dbReference>
<name>A0A8X6GS85_TRICU</name>
<reference evidence="1" key="1">
    <citation type="submission" date="2020-07" db="EMBL/GenBank/DDBJ databases">
        <title>Multicomponent nature underlies the extraordinary mechanical properties of spider dragline silk.</title>
        <authorList>
            <person name="Kono N."/>
            <person name="Nakamura H."/>
            <person name="Mori M."/>
            <person name="Yoshida Y."/>
            <person name="Ohtoshi R."/>
            <person name="Malay A.D."/>
            <person name="Moran D.A.P."/>
            <person name="Tomita M."/>
            <person name="Numata K."/>
            <person name="Arakawa K."/>
        </authorList>
    </citation>
    <scope>NUCLEOTIDE SEQUENCE</scope>
</reference>
<proteinExistence type="predicted"/>
<evidence type="ECO:0000313" key="3">
    <source>
        <dbReference type="Proteomes" id="UP000887116"/>
    </source>
</evidence>
<evidence type="ECO:0000313" key="2">
    <source>
        <dbReference type="EMBL" id="GFR26635.1"/>
    </source>
</evidence>
<accession>A0A8X6GS85</accession>
<gene>
    <name evidence="1" type="ORF">TNCT_297231</name>
    <name evidence="2" type="ORF">TNCT_451111</name>
</gene>
<organism evidence="1 3">
    <name type="scientific">Trichonephila clavata</name>
    <name type="common">Joro spider</name>
    <name type="synonym">Nephila clavata</name>
    <dbReference type="NCBI Taxonomy" id="2740835"/>
    <lineage>
        <taxon>Eukaryota</taxon>
        <taxon>Metazoa</taxon>
        <taxon>Ecdysozoa</taxon>
        <taxon>Arthropoda</taxon>
        <taxon>Chelicerata</taxon>
        <taxon>Arachnida</taxon>
        <taxon>Araneae</taxon>
        <taxon>Araneomorphae</taxon>
        <taxon>Entelegynae</taxon>
        <taxon>Araneoidea</taxon>
        <taxon>Nephilidae</taxon>
        <taxon>Trichonephila</taxon>
    </lineage>
</organism>